<organism evidence="1">
    <name type="scientific">Tanacetum cinerariifolium</name>
    <name type="common">Dalmatian daisy</name>
    <name type="synonym">Chrysanthemum cinerariifolium</name>
    <dbReference type="NCBI Taxonomy" id="118510"/>
    <lineage>
        <taxon>Eukaryota</taxon>
        <taxon>Viridiplantae</taxon>
        <taxon>Streptophyta</taxon>
        <taxon>Embryophyta</taxon>
        <taxon>Tracheophyta</taxon>
        <taxon>Spermatophyta</taxon>
        <taxon>Magnoliopsida</taxon>
        <taxon>eudicotyledons</taxon>
        <taxon>Gunneridae</taxon>
        <taxon>Pentapetalae</taxon>
        <taxon>asterids</taxon>
        <taxon>campanulids</taxon>
        <taxon>Asterales</taxon>
        <taxon>Asteraceae</taxon>
        <taxon>Asteroideae</taxon>
        <taxon>Anthemideae</taxon>
        <taxon>Anthemidinae</taxon>
        <taxon>Tanacetum</taxon>
    </lineage>
</organism>
<comment type="caution">
    <text evidence="1">The sequence shown here is derived from an EMBL/GenBank/DDBJ whole genome shotgun (WGS) entry which is preliminary data.</text>
</comment>
<gene>
    <name evidence="1" type="ORF">Tci_406822</name>
</gene>
<accession>A0A699HRR6</accession>
<reference evidence="1" key="1">
    <citation type="journal article" date="2019" name="Sci. Rep.">
        <title>Draft genome of Tanacetum cinerariifolium, the natural source of mosquito coil.</title>
        <authorList>
            <person name="Yamashiro T."/>
            <person name="Shiraishi A."/>
            <person name="Satake H."/>
            <person name="Nakayama K."/>
        </authorList>
    </citation>
    <scope>NUCLEOTIDE SEQUENCE</scope>
</reference>
<sequence length="286" mass="32987">MYSMSKTDYAASNLLSDQSDRCNAVVLSWILGSLSQDVYLGHVFSDNVAVVWKELQETYDRIDGSIVFNLLQKIDSFKQGGLPMFEYYHKLNSLWREFDILTKLPNCVCEARAELIDHSKLMKLMKFLMGLNDIYQPIRSSILTREILVEVSDAFMIVVREEFHRGIPPTSAKSDKPQASVFVSRTNDNSKNNVAMTKVIKGEFETLETLKINDVSLTRDTSLENFHNEFNRLSNMDDDLFTYKVKIARIANIPCDLNRDDDSEQQMSQEFDNDMEYDPYDVEFTA</sequence>
<dbReference type="AlphaFoldDB" id="A0A699HRR6"/>
<proteinExistence type="predicted"/>
<name>A0A699HRR6_TANCI</name>
<dbReference type="EMBL" id="BKCJ010171128">
    <property type="protein sequence ID" value="GEY34848.1"/>
    <property type="molecule type" value="Genomic_DNA"/>
</dbReference>
<feature type="non-terminal residue" evidence="1">
    <location>
        <position position="286"/>
    </location>
</feature>
<dbReference type="PANTHER" id="PTHR37610:SF78">
    <property type="entry name" value="GAG-POLYPEPTIDE OF LTR COPIA-TYPE-RELATED"/>
    <property type="match status" value="1"/>
</dbReference>
<evidence type="ECO:0000313" key="1">
    <source>
        <dbReference type="EMBL" id="GEY34848.1"/>
    </source>
</evidence>
<dbReference type="PANTHER" id="PTHR37610">
    <property type="entry name" value="CCHC-TYPE DOMAIN-CONTAINING PROTEIN"/>
    <property type="match status" value="1"/>
</dbReference>
<protein>
    <submittedName>
        <fullName evidence="1">Putative Gag-polypeptide of LTR copia-type</fullName>
    </submittedName>
</protein>